<sequence length="462" mass="51025">MLGGIVTIRIFALVVIMLFSCHDAIDTASAGQSTDDTQFTMALTGDSIITRRLSVYQEPAFLDMIKLIRKADVAFTNLEMLFHDYEPFPMNSSGGTYMRAAPALLDELVWAGFDMVSRANNHTGDYGHLGMELTTKYVAEVGLLQAGVGNSLAEAREAKFLETAKGRVALISVASTFPDHSRAGKTRGDISPRPGLNPLRFSTNYVVTREHFEELRAISQNLNLSVPDSGDNLQFLGNQFIVGDTPSIRTEPNDEDLHEIASVVSNANRLADYTVVTIHAHEGAGNRFVPAEFLVNFARAMIDAGADIFVGHGPHVVRGVEMYQGKPILYSLANFIFQNETLERLPNENYEAYDLGPDAHIADFNDRRYNNDTQGFPAQREIWESVIAVTNWDMDELVSLTLHPITLGFGNSRTVRGRPMLASSDLGRKIIDDIRRLSEPFGTTVVFEDGVGQVMINDSDNQ</sequence>
<dbReference type="SUPFAM" id="SSF56300">
    <property type="entry name" value="Metallo-dependent phosphatases"/>
    <property type="match status" value="1"/>
</dbReference>
<organism evidence="3">
    <name type="scientific">marine metagenome</name>
    <dbReference type="NCBI Taxonomy" id="408172"/>
    <lineage>
        <taxon>unclassified sequences</taxon>
        <taxon>metagenomes</taxon>
        <taxon>ecological metagenomes</taxon>
    </lineage>
</organism>
<proteinExistence type="inferred from homology"/>
<dbReference type="Pfam" id="PF09587">
    <property type="entry name" value="PGA_cap"/>
    <property type="match status" value="1"/>
</dbReference>
<evidence type="ECO:0000256" key="1">
    <source>
        <dbReference type="ARBA" id="ARBA00005662"/>
    </source>
</evidence>
<accession>A0A381UIL1</accession>
<protein>
    <recommendedName>
        <fullName evidence="2">Capsule synthesis protein CapA domain-containing protein</fullName>
    </recommendedName>
</protein>
<dbReference type="InterPro" id="IPR052169">
    <property type="entry name" value="CW_Biosynth-Accessory"/>
</dbReference>
<dbReference type="AlphaFoldDB" id="A0A381UIL1"/>
<dbReference type="PANTHER" id="PTHR33393:SF13">
    <property type="entry name" value="PGA BIOSYNTHESIS PROTEIN CAPA"/>
    <property type="match status" value="1"/>
</dbReference>
<reference evidence="3" key="1">
    <citation type="submission" date="2018-05" db="EMBL/GenBank/DDBJ databases">
        <authorList>
            <person name="Lanie J.A."/>
            <person name="Ng W.-L."/>
            <person name="Kazmierczak K.M."/>
            <person name="Andrzejewski T.M."/>
            <person name="Davidsen T.M."/>
            <person name="Wayne K.J."/>
            <person name="Tettelin H."/>
            <person name="Glass J.I."/>
            <person name="Rusch D."/>
            <person name="Podicherti R."/>
            <person name="Tsui H.-C.T."/>
            <person name="Winkler M.E."/>
        </authorList>
    </citation>
    <scope>NUCLEOTIDE SEQUENCE</scope>
</reference>
<dbReference type="InterPro" id="IPR029052">
    <property type="entry name" value="Metallo-depent_PP-like"/>
</dbReference>
<dbReference type="PANTHER" id="PTHR33393">
    <property type="entry name" value="POLYGLUTAMINE SYNTHESIS ACCESSORY PROTEIN RV0574C-RELATED"/>
    <property type="match status" value="1"/>
</dbReference>
<evidence type="ECO:0000313" key="3">
    <source>
        <dbReference type="EMBL" id="SVA27989.1"/>
    </source>
</evidence>
<dbReference type="EMBL" id="UINC01006516">
    <property type="protein sequence ID" value="SVA27989.1"/>
    <property type="molecule type" value="Genomic_DNA"/>
</dbReference>
<comment type="similarity">
    <text evidence="1">Belongs to the CapA family.</text>
</comment>
<dbReference type="InterPro" id="IPR019079">
    <property type="entry name" value="Capsule_synth_CapA"/>
</dbReference>
<feature type="domain" description="Capsule synthesis protein CapA" evidence="2">
    <location>
        <begin position="40"/>
        <end position="339"/>
    </location>
</feature>
<name>A0A381UIL1_9ZZZZ</name>
<dbReference type="SMART" id="SM00854">
    <property type="entry name" value="PGA_cap"/>
    <property type="match status" value="1"/>
</dbReference>
<gene>
    <name evidence="3" type="ORF">METZ01_LOCUS80843</name>
</gene>
<evidence type="ECO:0000259" key="2">
    <source>
        <dbReference type="SMART" id="SM00854"/>
    </source>
</evidence>
<dbReference type="CDD" id="cd07381">
    <property type="entry name" value="MPP_CapA"/>
    <property type="match status" value="1"/>
</dbReference>